<dbReference type="Gramene" id="OIT26546">
    <property type="protein sequence ID" value="OIT26546"/>
    <property type="gene ID" value="A4A49_28114"/>
</dbReference>
<evidence type="ECO:0000313" key="2">
    <source>
        <dbReference type="EMBL" id="OIT26546.1"/>
    </source>
</evidence>
<accession>A0A1J6K8W4</accession>
<comment type="caution">
    <text evidence="2">The sequence shown here is derived from an EMBL/GenBank/DDBJ whole genome shotgun (WGS) entry which is preliminary data.</text>
</comment>
<evidence type="ECO:0000256" key="1">
    <source>
        <dbReference type="SAM" id="MobiDB-lite"/>
    </source>
</evidence>
<name>A0A1J6K8W4_NICAT</name>
<feature type="region of interest" description="Disordered" evidence="1">
    <location>
        <begin position="57"/>
        <end position="77"/>
    </location>
</feature>
<dbReference type="AlphaFoldDB" id="A0A1J6K8W4"/>
<reference evidence="2" key="1">
    <citation type="submission" date="2016-11" db="EMBL/GenBank/DDBJ databases">
        <title>The genome of Nicotiana attenuata.</title>
        <authorList>
            <person name="Xu S."/>
            <person name="Brockmoeller T."/>
            <person name="Gaquerel E."/>
            <person name="Navarro A."/>
            <person name="Kuhl H."/>
            <person name="Gase K."/>
            <person name="Ling Z."/>
            <person name="Zhou W."/>
            <person name="Kreitzer C."/>
            <person name="Stanke M."/>
            <person name="Tang H."/>
            <person name="Lyons E."/>
            <person name="Pandey P."/>
            <person name="Pandey S.P."/>
            <person name="Timmermann B."/>
            <person name="Baldwin I.T."/>
        </authorList>
    </citation>
    <scope>NUCLEOTIDE SEQUENCE [LARGE SCALE GENOMIC DNA]</scope>
    <source>
        <strain evidence="2">UT</strain>
    </source>
</reference>
<dbReference type="EMBL" id="MJEQ01002774">
    <property type="protein sequence ID" value="OIT26546.1"/>
    <property type="molecule type" value="Genomic_DNA"/>
</dbReference>
<organism evidence="2 3">
    <name type="scientific">Nicotiana attenuata</name>
    <name type="common">Coyote tobacco</name>
    <dbReference type="NCBI Taxonomy" id="49451"/>
    <lineage>
        <taxon>Eukaryota</taxon>
        <taxon>Viridiplantae</taxon>
        <taxon>Streptophyta</taxon>
        <taxon>Embryophyta</taxon>
        <taxon>Tracheophyta</taxon>
        <taxon>Spermatophyta</taxon>
        <taxon>Magnoliopsida</taxon>
        <taxon>eudicotyledons</taxon>
        <taxon>Gunneridae</taxon>
        <taxon>Pentapetalae</taxon>
        <taxon>asterids</taxon>
        <taxon>lamiids</taxon>
        <taxon>Solanales</taxon>
        <taxon>Solanaceae</taxon>
        <taxon>Nicotianoideae</taxon>
        <taxon>Nicotianeae</taxon>
        <taxon>Nicotiana</taxon>
    </lineage>
</organism>
<evidence type="ECO:0000313" key="3">
    <source>
        <dbReference type="Proteomes" id="UP000187609"/>
    </source>
</evidence>
<gene>
    <name evidence="2" type="ORF">A4A49_28114</name>
</gene>
<proteinExistence type="predicted"/>
<dbReference type="Proteomes" id="UP000187609">
    <property type="component" value="Unassembled WGS sequence"/>
</dbReference>
<protein>
    <submittedName>
        <fullName evidence="2">Uncharacterized protein</fullName>
    </submittedName>
</protein>
<keyword evidence="3" id="KW-1185">Reference proteome</keyword>
<sequence length="77" mass="9051">MFIKWTHTLNSISKSIRITPRNRFEDITRKFKEFSSFSPQNQLQIFQSNHFQIGSKPSQVSVQASQQHYNQTPVPNL</sequence>